<accession>A0ACC3CHI4</accession>
<organism evidence="1 2">
    <name type="scientific">Pyropia yezoensis</name>
    <name type="common">Susabi-nori</name>
    <name type="synonym">Porphyra yezoensis</name>
    <dbReference type="NCBI Taxonomy" id="2788"/>
    <lineage>
        <taxon>Eukaryota</taxon>
        <taxon>Rhodophyta</taxon>
        <taxon>Bangiophyceae</taxon>
        <taxon>Bangiales</taxon>
        <taxon>Bangiaceae</taxon>
        <taxon>Pyropia</taxon>
    </lineage>
</organism>
<gene>
    <name evidence="1" type="ORF">I4F81_012230</name>
</gene>
<proteinExistence type="predicted"/>
<sequence length="172" mass="19007">MHSVGTRASILSSYSIGALFLLAVAIAVGPALLTPDPRDVSVRVNSLAFLRYLPDEQCDQAYLALDIDADLRPLFHTNTAHVYAYVTAAYANSTSHVRNEVVVWDRMISGRDTAVVKVAKGWVKYSLKDWGVGLRGAPVRLWLRWSRMPRLGGLTYGGVEGESYTMPSEYTQ</sequence>
<dbReference type="Proteomes" id="UP000798662">
    <property type="component" value="Chromosome 3"/>
</dbReference>
<dbReference type="EMBL" id="CM020620">
    <property type="protein sequence ID" value="KAK1869764.1"/>
    <property type="molecule type" value="Genomic_DNA"/>
</dbReference>
<protein>
    <submittedName>
        <fullName evidence="1">Uncharacterized protein</fullName>
    </submittedName>
</protein>
<keyword evidence="2" id="KW-1185">Reference proteome</keyword>
<evidence type="ECO:0000313" key="2">
    <source>
        <dbReference type="Proteomes" id="UP000798662"/>
    </source>
</evidence>
<evidence type="ECO:0000313" key="1">
    <source>
        <dbReference type="EMBL" id="KAK1869764.1"/>
    </source>
</evidence>
<comment type="caution">
    <text evidence="1">The sequence shown here is derived from an EMBL/GenBank/DDBJ whole genome shotgun (WGS) entry which is preliminary data.</text>
</comment>
<name>A0ACC3CHI4_PYRYE</name>
<reference evidence="1" key="1">
    <citation type="submission" date="2019-11" db="EMBL/GenBank/DDBJ databases">
        <title>Nori genome reveals adaptations in red seaweeds to the harsh intertidal environment.</title>
        <authorList>
            <person name="Wang D."/>
            <person name="Mao Y."/>
        </authorList>
    </citation>
    <scope>NUCLEOTIDE SEQUENCE</scope>
    <source>
        <tissue evidence="1">Gametophyte</tissue>
    </source>
</reference>